<accession>A0A8J3QDT6</accession>
<evidence type="ECO:0000313" key="2">
    <source>
        <dbReference type="EMBL" id="GIH08192.1"/>
    </source>
</evidence>
<evidence type="ECO:0008006" key="4">
    <source>
        <dbReference type="Google" id="ProtNLM"/>
    </source>
</evidence>
<dbReference type="EMBL" id="BONY01000046">
    <property type="protein sequence ID" value="GIH08192.1"/>
    <property type="molecule type" value="Genomic_DNA"/>
</dbReference>
<feature type="region of interest" description="Disordered" evidence="1">
    <location>
        <begin position="700"/>
        <end position="724"/>
    </location>
</feature>
<sequence length="724" mass="76803">MAGLAALLSFGSDRTTTQTLAALSEALAPRGDGEVIVGHGPARLLVRAGMPKVFEADGNAIIVDGMAELSSLLSRYQRQGPQALISGPNPYALILADSDGLVLARNLDGPPLYYARSRGAVMVASEPTALLAAGIAAKPNDAAVARFLATGACDEVAATFFEGIRRVLPGQVVEVSRHAGSGGQADGWAIRAHPPLAAKPSRASGRMALLGALGDERTGVVMLGAGQQDVALPTAAMLGAALAERETHRAVPVYSSYMPGQERAHEALLGPISEASIRHRALPLYTDEIDVDGFMIDLGEPVPGLAAYLLWAMARACGGEVDTLLTAIGWRGPAAHLSRLSDRIAARYGLTLRFPYRELDGSDPNARAELQALAERTLPHASMRAAVRADGLEPALPEVLQRLRPELATTLLYPKHGTRDDAALARLCRLGRASDPDLDRLWRHYVLERWLSVVVRPERVAVPASRPAPEAIVAGRWQRHLIGTEQLGPQERIAEKIAWYVAEFVNTAAKPTRLAMRHPWYLMIVAKSMAVAAGRAIPVWTITPGRLAGLLAKAANGTRHPDPWSMQVAIDEAGGMRMGLAVACARLGKRSWYDRVSGVAAVAVSPPRENACPPGNLAVIPQPVDGDRSAAEIVSALRRLLPDEVAQALGGCAIVGVDATGVTQYGWDGSAEPAPELLAKLCADNPFGQGDERTPLLVATMAGSRQGAQQPGRKGGRRQPAKRR</sequence>
<dbReference type="SUPFAM" id="SSF56235">
    <property type="entry name" value="N-terminal nucleophile aminohydrolases (Ntn hydrolases)"/>
    <property type="match status" value="1"/>
</dbReference>
<keyword evidence="3" id="KW-1185">Reference proteome</keyword>
<dbReference type="AlphaFoldDB" id="A0A8J3QDT6"/>
<proteinExistence type="predicted"/>
<dbReference type="Gene3D" id="3.60.20.10">
    <property type="entry name" value="Glutamine Phosphoribosylpyrophosphate, subunit 1, domain 1"/>
    <property type="match status" value="1"/>
</dbReference>
<protein>
    <recommendedName>
        <fullName evidence="4">Glutamine amidotransferase type-2 domain-containing protein</fullName>
    </recommendedName>
</protein>
<dbReference type="Proteomes" id="UP000612899">
    <property type="component" value="Unassembled WGS sequence"/>
</dbReference>
<dbReference type="SUPFAM" id="SSF144010">
    <property type="entry name" value="CofE-like"/>
    <property type="match status" value="1"/>
</dbReference>
<feature type="compositionally biased region" description="Basic residues" evidence="1">
    <location>
        <begin position="714"/>
        <end position="724"/>
    </location>
</feature>
<gene>
    <name evidence="2" type="ORF">Rhe02_62590</name>
</gene>
<dbReference type="InterPro" id="IPR029055">
    <property type="entry name" value="Ntn_hydrolases_N"/>
</dbReference>
<dbReference type="RefSeq" id="WP_203911954.1">
    <property type="nucleotide sequence ID" value="NZ_BONY01000046.1"/>
</dbReference>
<comment type="caution">
    <text evidence="2">The sequence shown here is derived from an EMBL/GenBank/DDBJ whole genome shotgun (WGS) entry which is preliminary data.</text>
</comment>
<evidence type="ECO:0000256" key="1">
    <source>
        <dbReference type="SAM" id="MobiDB-lite"/>
    </source>
</evidence>
<name>A0A8J3QDT6_9ACTN</name>
<reference evidence="2" key="1">
    <citation type="submission" date="2021-01" db="EMBL/GenBank/DDBJ databases">
        <title>Whole genome shotgun sequence of Rhizocola hellebori NBRC 109834.</title>
        <authorList>
            <person name="Komaki H."/>
            <person name="Tamura T."/>
        </authorList>
    </citation>
    <scope>NUCLEOTIDE SEQUENCE</scope>
    <source>
        <strain evidence="2">NBRC 109834</strain>
    </source>
</reference>
<evidence type="ECO:0000313" key="3">
    <source>
        <dbReference type="Proteomes" id="UP000612899"/>
    </source>
</evidence>
<organism evidence="2 3">
    <name type="scientific">Rhizocola hellebori</name>
    <dbReference type="NCBI Taxonomy" id="1392758"/>
    <lineage>
        <taxon>Bacteria</taxon>
        <taxon>Bacillati</taxon>
        <taxon>Actinomycetota</taxon>
        <taxon>Actinomycetes</taxon>
        <taxon>Micromonosporales</taxon>
        <taxon>Micromonosporaceae</taxon>
        <taxon>Rhizocola</taxon>
    </lineage>
</organism>